<evidence type="ECO:0000259" key="5">
    <source>
        <dbReference type="PROSITE" id="PS50222"/>
    </source>
</evidence>
<evidence type="ECO:0000313" key="7">
    <source>
        <dbReference type="WBParaSite" id="TREG1_113920.3"/>
    </source>
</evidence>
<dbReference type="Proteomes" id="UP000050795">
    <property type="component" value="Unassembled WGS sequence"/>
</dbReference>
<dbReference type="AlphaFoldDB" id="A0AA85IX26"/>
<dbReference type="PROSITE" id="PS00018">
    <property type="entry name" value="EF_HAND_1"/>
    <property type="match status" value="1"/>
</dbReference>
<accession>A0AA85IX26</accession>
<evidence type="ECO:0000256" key="3">
    <source>
        <dbReference type="SAM" id="Phobius"/>
    </source>
</evidence>
<sequence length="730" mass="81883">MKSISDCIVNLIYILRTIVRKFDLIVECQTFPTFHRTFNSENDLMLLFYFQVIHAFIYFSSYSLPTVMLNQIFGNVACWSSSFVKMEQVRHGQESWAQFDDDNDSCFIKETLSVPNSAPYCCFPTDAPSFSYQSTVMINSHFPSLGLTTNQNLGLTSPTCTSGQLNDLSGSLLPSFASYHLPKQQINSEKLESVHHGNLTGYSQANNSLQSTDIRCLGNTYTTKWSSLDHSTVVEANQSKTTPLNLPSAVATTFNSINSAKNNCLISKQAGTDLWTVTPDQKAYYLSQFLRLQPDIRSKLNGIQSKAFFELSKLPSLELSRIWELSDLDRDGHLTLGEFCVAMHLVVYKLNGVPIPDTLPSALFELVESNWLSAKITQQPLTQSSQSTITKAATIDNCDHDILTNCTMNSCIQRNYFNPTMYDNTDMRNTHQESDCRQQLPLSSSLLYPSNHNHPHQIKTTGTCVSPIDTMNSTVNSTEFKQQQQRRWSISSQSDICSLAEGMMLFESKPNMDAQLKHPIPLRVRTLPSSIIPEINSMHNSLVSTDSGHHHQQQSSDLSKTYNYSKKNAFYTTADPLVIDSNFPGKLDNDNSAKPSPSELVKSRHYESFSPQHIADQLSLSTSKSAPPPPPRANLLLVTNIDSVDVGIQKSSSARDREKTISVLTTTTLDQRDTRLTDSQSFLESIEALKCQCDQVSQVNEQLAITLMKLQKDRIALKIFLERLMPLETI</sequence>
<dbReference type="GO" id="GO:0005886">
    <property type="term" value="C:plasma membrane"/>
    <property type="evidence" value="ECO:0007669"/>
    <property type="project" value="TreeGrafter"/>
</dbReference>
<feature type="transmembrane region" description="Helical" evidence="3">
    <location>
        <begin position="44"/>
        <end position="64"/>
    </location>
</feature>
<dbReference type="InterPro" id="IPR018247">
    <property type="entry name" value="EF_Hand_1_Ca_BS"/>
</dbReference>
<dbReference type="GO" id="GO:0005737">
    <property type="term" value="C:cytoplasm"/>
    <property type="evidence" value="ECO:0007669"/>
    <property type="project" value="TreeGrafter"/>
</dbReference>
<dbReference type="WBParaSite" id="TREG1_113920.3">
    <property type="protein sequence ID" value="TREG1_113920.3"/>
    <property type="gene ID" value="TREG1_113920"/>
</dbReference>
<reference evidence="7" key="2">
    <citation type="submission" date="2023-11" db="UniProtKB">
        <authorList>
            <consortium name="WormBaseParasite"/>
        </authorList>
    </citation>
    <scope>IDENTIFICATION</scope>
</reference>
<dbReference type="PANTHER" id="PTHR11216:SF174">
    <property type="entry name" value="GH06923P"/>
    <property type="match status" value="1"/>
</dbReference>
<feature type="domain" description="EH" evidence="4">
    <location>
        <begin position="281"/>
        <end position="370"/>
    </location>
</feature>
<feature type="domain" description="EF-hand" evidence="5">
    <location>
        <begin position="314"/>
        <end position="349"/>
    </location>
</feature>
<dbReference type="InterPro" id="IPR002048">
    <property type="entry name" value="EF_hand_dom"/>
</dbReference>
<dbReference type="PROSITE" id="PS50222">
    <property type="entry name" value="EF_HAND_2"/>
    <property type="match status" value="1"/>
</dbReference>
<reference evidence="6" key="1">
    <citation type="submission" date="2022-06" db="EMBL/GenBank/DDBJ databases">
        <authorList>
            <person name="Berger JAMES D."/>
            <person name="Berger JAMES D."/>
        </authorList>
    </citation>
    <scope>NUCLEOTIDE SEQUENCE [LARGE SCALE GENOMIC DNA]</scope>
</reference>
<dbReference type="GO" id="GO:0005509">
    <property type="term" value="F:calcium ion binding"/>
    <property type="evidence" value="ECO:0007669"/>
    <property type="project" value="InterPro"/>
</dbReference>
<dbReference type="SUPFAM" id="SSF47473">
    <property type="entry name" value="EF-hand"/>
    <property type="match status" value="1"/>
</dbReference>
<keyword evidence="3" id="KW-1133">Transmembrane helix</keyword>
<feature type="region of interest" description="Disordered" evidence="2">
    <location>
        <begin position="584"/>
        <end position="607"/>
    </location>
</feature>
<dbReference type="InterPro" id="IPR011992">
    <property type="entry name" value="EF-hand-dom_pair"/>
</dbReference>
<dbReference type="Pfam" id="PF12763">
    <property type="entry name" value="EH"/>
    <property type="match status" value="1"/>
</dbReference>
<keyword evidence="3" id="KW-0472">Membrane</keyword>
<proteinExistence type="predicted"/>
<protein>
    <recommendedName>
        <fullName evidence="8">RalBP1-associated Eps domain-containing protein</fullName>
    </recommendedName>
</protein>
<evidence type="ECO:0008006" key="8">
    <source>
        <dbReference type="Google" id="ProtNLM"/>
    </source>
</evidence>
<keyword evidence="3" id="KW-0812">Transmembrane</keyword>
<evidence type="ECO:0000259" key="4">
    <source>
        <dbReference type="PROSITE" id="PS50031"/>
    </source>
</evidence>
<evidence type="ECO:0000256" key="2">
    <source>
        <dbReference type="SAM" id="MobiDB-lite"/>
    </source>
</evidence>
<dbReference type="CDD" id="cd00052">
    <property type="entry name" value="EH"/>
    <property type="match status" value="1"/>
</dbReference>
<name>A0AA85IX26_TRIRE</name>
<keyword evidence="1" id="KW-0106">Calcium</keyword>
<organism evidence="6 7">
    <name type="scientific">Trichobilharzia regenti</name>
    <name type="common">Nasal bird schistosome</name>
    <dbReference type="NCBI Taxonomy" id="157069"/>
    <lineage>
        <taxon>Eukaryota</taxon>
        <taxon>Metazoa</taxon>
        <taxon>Spiralia</taxon>
        <taxon>Lophotrochozoa</taxon>
        <taxon>Platyhelminthes</taxon>
        <taxon>Trematoda</taxon>
        <taxon>Digenea</taxon>
        <taxon>Strigeidida</taxon>
        <taxon>Schistosomatoidea</taxon>
        <taxon>Schistosomatidae</taxon>
        <taxon>Trichobilharzia</taxon>
    </lineage>
</organism>
<keyword evidence="6" id="KW-1185">Reference proteome</keyword>
<dbReference type="InterPro" id="IPR000261">
    <property type="entry name" value="EH_dom"/>
</dbReference>
<dbReference type="Gene3D" id="1.10.238.10">
    <property type="entry name" value="EF-hand"/>
    <property type="match status" value="1"/>
</dbReference>
<dbReference type="GO" id="GO:0016197">
    <property type="term" value="P:endosomal transport"/>
    <property type="evidence" value="ECO:0007669"/>
    <property type="project" value="TreeGrafter"/>
</dbReference>
<dbReference type="PROSITE" id="PS50031">
    <property type="entry name" value="EH"/>
    <property type="match status" value="1"/>
</dbReference>
<dbReference type="SMART" id="SM00027">
    <property type="entry name" value="EH"/>
    <property type="match status" value="1"/>
</dbReference>
<evidence type="ECO:0000256" key="1">
    <source>
        <dbReference type="ARBA" id="ARBA00022837"/>
    </source>
</evidence>
<evidence type="ECO:0000313" key="6">
    <source>
        <dbReference type="Proteomes" id="UP000050795"/>
    </source>
</evidence>
<dbReference type="GO" id="GO:0006897">
    <property type="term" value="P:endocytosis"/>
    <property type="evidence" value="ECO:0007669"/>
    <property type="project" value="TreeGrafter"/>
</dbReference>
<dbReference type="PANTHER" id="PTHR11216">
    <property type="entry name" value="EH DOMAIN"/>
    <property type="match status" value="1"/>
</dbReference>